<dbReference type="InterPro" id="IPR011333">
    <property type="entry name" value="SKP1/BTB/POZ_sf"/>
</dbReference>
<feature type="domain" description="BTB" evidence="3">
    <location>
        <begin position="232"/>
        <end position="299"/>
    </location>
</feature>
<dbReference type="InterPro" id="IPR036116">
    <property type="entry name" value="FN3_sf"/>
</dbReference>
<evidence type="ECO:0000259" key="3">
    <source>
        <dbReference type="PROSITE" id="PS50097"/>
    </source>
</evidence>
<gene>
    <name evidence="5" type="ORF">M0811_14692</name>
</gene>
<evidence type="ECO:0000259" key="4">
    <source>
        <dbReference type="PROSITE" id="PS50853"/>
    </source>
</evidence>
<organism evidence="5 6">
    <name type="scientific">Anaeramoeba ignava</name>
    <name type="common">Anaerobic marine amoeba</name>
    <dbReference type="NCBI Taxonomy" id="1746090"/>
    <lineage>
        <taxon>Eukaryota</taxon>
        <taxon>Metamonada</taxon>
        <taxon>Anaeramoebidae</taxon>
        <taxon>Anaeramoeba</taxon>
    </lineage>
</organism>
<dbReference type="InterPro" id="IPR000210">
    <property type="entry name" value="BTB/POZ_dom"/>
</dbReference>
<dbReference type="SUPFAM" id="SSF50985">
    <property type="entry name" value="RCC1/BLIP-II"/>
    <property type="match status" value="1"/>
</dbReference>
<dbReference type="PANTHER" id="PTHR36220">
    <property type="entry name" value="UNNAMED PRODUCT"/>
    <property type="match status" value="1"/>
</dbReference>
<keyword evidence="2" id="KW-0812">Transmembrane</keyword>
<name>A0A9Q0RGD9_ANAIG</name>
<protein>
    <submittedName>
        <fullName evidence="5">Uncharacterized protein</fullName>
    </submittedName>
</protein>
<feature type="transmembrane region" description="Helical" evidence="2">
    <location>
        <begin position="1557"/>
        <end position="1579"/>
    </location>
</feature>
<proteinExistence type="predicted"/>
<dbReference type="PROSITE" id="PS50012">
    <property type="entry name" value="RCC1_3"/>
    <property type="match status" value="1"/>
</dbReference>
<dbReference type="Gene3D" id="3.30.710.10">
    <property type="entry name" value="Potassium Channel Kv1.1, Chain A"/>
    <property type="match status" value="2"/>
</dbReference>
<comment type="caution">
    <text evidence="5">The sequence shown here is derived from an EMBL/GenBank/DDBJ whole genome shotgun (WGS) entry which is preliminary data.</text>
</comment>
<dbReference type="SMART" id="SM00191">
    <property type="entry name" value="Int_alpha"/>
    <property type="match status" value="5"/>
</dbReference>
<dbReference type="Pfam" id="PF13540">
    <property type="entry name" value="RCC1_2"/>
    <property type="match status" value="1"/>
</dbReference>
<dbReference type="InterPro" id="IPR009091">
    <property type="entry name" value="RCC1/BLIP-II"/>
</dbReference>
<evidence type="ECO:0000256" key="1">
    <source>
        <dbReference type="PROSITE-ProRule" id="PRU00235"/>
    </source>
</evidence>
<keyword evidence="2" id="KW-0472">Membrane</keyword>
<dbReference type="Gene3D" id="2.130.10.30">
    <property type="entry name" value="Regulator of chromosome condensation 1/beta-lactamase-inhibitor protein II"/>
    <property type="match status" value="1"/>
</dbReference>
<dbReference type="InterPro" id="IPR000408">
    <property type="entry name" value="Reg_chr_condens"/>
</dbReference>
<feature type="domain" description="Fibronectin type-III" evidence="4">
    <location>
        <begin position="795"/>
        <end position="900"/>
    </location>
</feature>
<evidence type="ECO:0000313" key="6">
    <source>
        <dbReference type="Proteomes" id="UP001149090"/>
    </source>
</evidence>
<keyword evidence="6" id="KW-1185">Reference proteome</keyword>
<reference evidence="5" key="1">
    <citation type="submission" date="2022-10" db="EMBL/GenBank/DDBJ databases">
        <title>Novel sulphate-reducing endosymbionts in the free-living metamonad Anaeramoeba.</title>
        <authorList>
            <person name="Jerlstrom-Hultqvist J."/>
            <person name="Cepicka I."/>
            <person name="Gallot-Lavallee L."/>
            <person name="Salas-Leiva D."/>
            <person name="Curtis B.A."/>
            <person name="Zahonova K."/>
            <person name="Pipaliya S."/>
            <person name="Dacks J."/>
            <person name="Roger A.J."/>
        </authorList>
    </citation>
    <scope>NUCLEOTIDE SEQUENCE</scope>
    <source>
        <strain evidence="5">BMAN</strain>
    </source>
</reference>
<dbReference type="InterPro" id="IPR013519">
    <property type="entry name" value="Int_alpha_beta-p"/>
</dbReference>
<dbReference type="PANTHER" id="PTHR36220:SF1">
    <property type="entry name" value="GAMMA TUBULIN COMPLEX COMPONENT C-TERMINAL DOMAIN-CONTAINING PROTEIN"/>
    <property type="match status" value="1"/>
</dbReference>
<dbReference type="PROSITE" id="PS50853">
    <property type="entry name" value="FN3"/>
    <property type="match status" value="1"/>
</dbReference>
<accession>A0A9Q0RGD9</accession>
<keyword evidence="2" id="KW-1133">Transmembrane helix</keyword>
<dbReference type="InterPro" id="IPR003961">
    <property type="entry name" value="FN3_dom"/>
</dbReference>
<dbReference type="InterPro" id="IPR013783">
    <property type="entry name" value="Ig-like_fold"/>
</dbReference>
<dbReference type="EMBL" id="JAPDFW010000043">
    <property type="protein sequence ID" value="KAJ5079029.1"/>
    <property type="molecule type" value="Genomic_DNA"/>
</dbReference>
<dbReference type="SUPFAM" id="SSF69304">
    <property type="entry name" value="Tricorn protease N-terminal domain"/>
    <property type="match status" value="1"/>
</dbReference>
<feature type="repeat" description="RCC1" evidence="1">
    <location>
        <begin position="12"/>
        <end position="65"/>
    </location>
</feature>
<evidence type="ECO:0000313" key="5">
    <source>
        <dbReference type="EMBL" id="KAJ5079029.1"/>
    </source>
</evidence>
<dbReference type="Proteomes" id="UP001149090">
    <property type="component" value="Unassembled WGS sequence"/>
</dbReference>
<sequence>MFIENENQNPKRKLYSCGYYRYNGLGKDEEDNYEFTEIKSFLFENDDNILDFSVGSYHTLILTSNSKLIGFGYNEYGQLGTGDTKWQLIPIQIELPKLRFNEEISNYHIYCGYHKSFLYYSPPSFSNLEEDLIKLFERKEFCDISFKTENGEIIKAHKLILKYRLNQNGNEIEKLQEIISKKSIKESNQIFEMIYSNKIINPKLYSEIKEIINSNEKIEETMKRIYLNENEKDFIIERKEKQYKFPKLILIMRSELYRGMFLSVINDTSNKVTDYSELSNKSFEIFEYWIYSNQIKDEIQITQEIIDEIEINFYSFFFNFNLNDQIKLNSKNNFLIQFLLIFLIIFKFSFQNQKSISSLISISPILTEIETTRLLTETTRYYSTPDEAWIWNLLDQFSASGNFGSSISIYEDVLVIGAYGENKAYIYRYNGTNFELEQILSETSSYFGSSVSIYEDVIVIGDYSANKAYIYRYNGTNFEQEQILSEPSASSFGYSISIYEDVLVIGAYGANKAYIYRYNGTNFEQEQILSEIAQYFGSSVSIYEDVIVIGTYDARQVYIYRYNGTNFEQEQILSEPSASNFGKSVSIYENATVIGAHGANKAYIYRYNGTNFEQEQILSEPSASNFGKSVSIYEDVIVIGAYDVNKAYIYRYNGTNFEQEQILSGIASTFGYSVSIYGNFTAIGAYMTSQAFVYEASLIPQVNILNCSSLFSSFDCYWNKVEFISTLSYQINYGFDWIDIDSPILEDGNVYYQQFNSSFYDNITGNEYYSIQIKACADSTPKCGEPSSFINLTTKIDSVKDFQLTNANSSINVTWNPPNVQINEGIAHLDHYNISYFNQSQPDSISFFSVDNSSLDYFLNNLESENDYNISIWGCRTQECEGDDKGEIVESSISLLFSEVSDLSCSISSSIDINCNWNQPINCSIPSYYNLTYQAISEEDSGNYQPTSSNQQFTAQFPNQEYQINVSACNSNGKCGNISTTSIITDNLPIAPTIYETISKIEEIELNFTKLTNANNYSISLDNGTNWQKFTSLDLNGNEVIGTINGISGNIEYNISIRGCADLNCETQYLGLSSSIITKKAKLGNITSLNCNSLICGFECTWDLLNLSDGLEGYSLSYNSTSVCLPKTQTNYSISGELIPLGNYEISIYSSADLNCSFNEYSGINSTTSIITDNLPAPTIYEAISKIEEIELNFTKVEYANNYSISLDNGTNWQNFTSLDLNGNEVIGTINGISGNIEYNISIRGCVDSICETQYLGLSSSIITKKAKLGNITSLNCSSIPFGFECTWDLLNLSDGLEGYSLSYNSTSVCLPKTQTNYSISLLLPYQYYEISIYSSADLNCSFNEYSGINSTTSIITDNLPAPTIYEAISKIEEIELNFTKVEYANNYSISLDNGTNWQNFTSLDLNGNEVIGTISGISGNVEYNISIRGCADLNCETQYLGLSSSIITKKAKLGNITSLNCNSLINGFICTWDLLNLSDGLQKYSFHYNMFSVCLPKFTNFYSVSGLNGGEEYTILIFASTDENCIGDEYSGIISSASVKILSPTETSESSSKAPIIAMTVVIPVLVITTVIIIVVLIKKQKNSIQNFIKQEQKKLEEAGEIEMI</sequence>
<dbReference type="SMART" id="SM00060">
    <property type="entry name" value="FN3"/>
    <property type="match status" value="2"/>
</dbReference>
<evidence type="ECO:0000256" key="2">
    <source>
        <dbReference type="SAM" id="Phobius"/>
    </source>
</evidence>
<dbReference type="CDD" id="cd00063">
    <property type="entry name" value="FN3"/>
    <property type="match status" value="1"/>
</dbReference>
<dbReference type="PROSITE" id="PS50097">
    <property type="entry name" value="BTB"/>
    <property type="match status" value="1"/>
</dbReference>
<dbReference type="Gene3D" id="2.60.40.10">
    <property type="entry name" value="Immunoglobulins"/>
    <property type="match status" value="2"/>
</dbReference>
<dbReference type="SUPFAM" id="SSF49265">
    <property type="entry name" value="Fibronectin type III"/>
    <property type="match status" value="2"/>
</dbReference>